<dbReference type="PROSITE" id="PS50987">
    <property type="entry name" value="HTH_ARSR_2"/>
    <property type="match status" value="1"/>
</dbReference>
<feature type="domain" description="HTH arsR-type" evidence="5">
    <location>
        <begin position="1"/>
        <end position="95"/>
    </location>
</feature>
<evidence type="ECO:0000259" key="5">
    <source>
        <dbReference type="PROSITE" id="PS50987"/>
    </source>
</evidence>
<keyword evidence="1" id="KW-0805">Transcription regulation</keyword>
<dbReference type="Pfam" id="PF12840">
    <property type="entry name" value="HTH_20"/>
    <property type="match status" value="1"/>
</dbReference>
<evidence type="ECO:0000256" key="3">
    <source>
        <dbReference type="ARBA" id="ARBA00023163"/>
    </source>
</evidence>
<dbReference type="Proteomes" id="UP001158067">
    <property type="component" value="Unassembled WGS sequence"/>
</dbReference>
<evidence type="ECO:0000256" key="4">
    <source>
        <dbReference type="SAM" id="MobiDB-lite"/>
    </source>
</evidence>
<proteinExistence type="predicted"/>
<dbReference type="InterPro" id="IPR036390">
    <property type="entry name" value="WH_DNA-bd_sf"/>
</dbReference>
<dbReference type="RefSeq" id="WP_283431533.1">
    <property type="nucleotide sequence ID" value="NZ_FXUG01000002.1"/>
</dbReference>
<evidence type="ECO:0000313" key="6">
    <source>
        <dbReference type="EMBL" id="SMP46919.1"/>
    </source>
</evidence>
<dbReference type="InterPro" id="IPR011991">
    <property type="entry name" value="ArsR-like_HTH"/>
</dbReference>
<dbReference type="PRINTS" id="PR00778">
    <property type="entry name" value="HTHARSR"/>
</dbReference>
<protein>
    <submittedName>
        <fullName evidence="6">Transcriptional regulator, ArsR family</fullName>
    </submittedName>
</protein>
<dbReference type="PANTHER" id="PTHR43132">
    <property type="entry name" value="ARSENICAL RESISTANCE OPERON REPRESSOR ARSR-RELATED"/>
    <property type="match status" value="1"/>
</dbReference>
<dbReference type="EMBL" id="FXUG01000002">
    <property type="protein sequence ID" value="SMP46919.1"/>
    <property type="molecule type" value="Genomic_DNA"/>
</dbReference>
<feature type="region of interest" description="Disordered" evidence="4">
    <location>
        <begin position="106"/>
        <end position="126"/>
    </location>
</feature>
<dbReference type="Gene3D" id="1.10.10.10">
    <property type="entry name" value="Winged helix-like DNA-binding domain superfamily/Winged helix DNA-binding domain"/>
    <property type="match status" value="1"/>
</dbReference>
<accession>A0ABY1PUH7</accession>
<keyword evidence="3" id="KW-0804">Transcription</keyword>
<dbReference type="InterPro" id="IPR001845">
    <property type="entry name" value="HTH_ArsR_DNA-bd_dom"/>
</dbReference>
<keyword evidence="7" id="KW-1185">Reference proteome</keyword>
<dbReference type="PANTHER" id="PTHR43132:SF2">
    <property type="entry name" value="ARSENICAL RESISTANCE OPERON REPRESSOR ARSR-RELATED"/>
    <property type="match status" value="1"/>
</dbReference>
<dbReference type="SUPFAM" id="SSF46785">
    <property type="entry name" value="Winged helix' DNA-binding domain"/>
    <property type="match status" value="1"/>
</dbReference>
<dbReference type="SMART" id="SM00418">
    <property type="entry name" value="HTH_ARSR"/>
    <property type="match status" value="1"/>
</dbReference>
<dbReference type="NCBIfam" id="NF033788">
    <property type="entry name" value="HTH_metalloreg"/>
    <property type="match status" value="1"/>
</dbReference>
<evidence type="ECO:0000256" key="2">
    <source>
        <dbReference type="ARBA" id="ARBA00023125"/>
    </source>
</evidence>
<dbReference type="InterPro" id="IPR051011">
    <property type="entry name" value="Metal_resp_trans_reg"/>
</dbReference>
<reference evidence="6 7" key="1">
    <citation type="submission" date="2017-05" db="EMBL/GenBank/DDBJ databases">
        <authorList>
            <person name="Varghese N."/>
            <person name="Submissions S."/>
        </authorList>
    </citation>
    <scope>NUCLEOTIDE SEQUENCE [LARGE SCALE GENOMIC DNA]</scope>
    <source>
        <strain evidence="6 7">DSM 25457</strain>
    </source>
</reference>
<evidence type="ECO:0000256" key="1">
    <source>
        <dbReference type="ARBA" id="ARBA00023015"/>
    </source>
</evidence>
<dbReference type="CDD" id="cd00090">
    <property type="entry name" value="HTH_ARSR"/>
    <property type="match status" value="1"/>
</dbReference>
<dbReference type="InterPro" id="IPR036388">
    <property type="entry name" value="WH-like_DNA-bd_sf"/>
</dbReference>
<keyword evidence="2" id="KW-0238">DNA-binding</keyword>
<evidence type="ECO:0000313" key="7">
    <source>
        <dbReference type="Proteomes" id="UP001158067"/>
    </source>
</evidence>
<sequence length="126" mass="13675">MKLNEAVVALSALAQESRLAVFRLLVKAGDEGYAAGEIAQKLGIPSATLSFHLKELAHAGLVNSRKDGRSIIYSMNSQGINCLMGFLIEDCCEGRPELCITAKCCDKPQKGKQPPKSTKARRKKIE</sequence>
<gene>
    <name evidence="6" type="ORF">SAMN06265222_102200</name>
</gene>
<name>A0ABY1PUH7_9BACT</name>
<comment type="caution">
    <text evidence="6">The sequence shown here is derived from an EMBL/GenBank/DDBJ whole genome shotgun (WGS) entry which is preliminary data.</text>
</comment>
<organism evidence="6 7">
    <name type="scientific">Neorhodopirellula lusitana</name>
    <dbReference type="NCBI Taxonomy" id="445327"/>
    <lineage>
        <taxon>Bacteria</taxon>
        <taxon>Pseudomonadati</taxon>
        <taxon>Planctomycetota</taxon>
        <taxon>Planctomycetia</taxon>
        <taxon>Pirellulales</taxon>
        <taxon>Pirellulaceae</taxon>
        <taxon>Neorhodopirellula</taxon>
    </lineage>
</organism>